<name>A0AAV9XQN5_9PEZI</name>
<organism evidence="2 3">
    <name type="scientific">Orbilia ellipsospora</name>
    <dbReference type="NCBI Taxonomy" id="2528407"/>
    <lineage>
        <taxon>Eukaryota</taxon>
        <taxon>Fungi</taxon>
        <taxon>Dikarya</taxon>
        <taxon>Ascomycota</taxon>
        <taxon>Pezizomycotina</taxon>
        <taxon>Orbiliomycetes</taxon>
        <taxon>Orbiliales</taxon>
        <taxon>Orbiliaceae</taxon>
        <taxon>Orbilia</taxon>
    </lineage>
</organism>
<sequence length="284" mass="31248">MGSSSLARAHKYFVFAASKRHQLRDINLKASSTMASLKDRSRKAKTIFTLDTPTSTYLHPPWPSITPQTATSLLIALTTLLTDLRALQDASDDKKDDDSQPYILFGTNPITSHLESLASSSLPPALSSLNPTKTRKTPRKPLVIFVNRSDQPSQLHSHIPTLCSLSHTPLIALPKLSEQKLVKILKPASGRIHCLTVFHDTPGIESLKSIIYNDDGEIIEGKVELPGMFESAEIGWLETKSKAVQTFIGEPKKQKRKDSEGEGGDVSMIDNEKTPKKRAKKNSG</sequence>
<dbReference type="GO" id="GO:0000171">
    <property type="term" value="F:ribonuclease MRP activity"/>
    <property type="evidence" value="ECO:0007669"/>
    <property type="project" value="TreeGrafter"/>
</dbReference>
<dbReference type="EMBL" id="JAVHJO010000001">
    <property type="protein sequence ID" value="KAK6543816.1"/>
    <property type="molecule type" value="Genomic_DNA"/>
</dbReference>
<dbReference type="Pfam" id="PF08228">
    <property type="entry name" value="RNase_P_pop3"/>
    <property type="match status" value="1"/>
</dbReference>
<dbReference type="GO" id="GO:0000172">
    <property type="term" value="C:ribonuclease MRP complex"/>
    <property type="evidence" value="ECO:0007669"/>
    <property type="project" value="TreeGrafter"/>
</dbReference>
<accession>A0AAV9XQN5</accession>
<dbReference type="GO" id="GO:0008033">
    <property type="term" value="P:tRNA processing"/>
    <property type="evidence" value="ECO:0007669"/>
    <property type="project" value="InterPro"/>
</dbReference>
<dbReference type="GO" id="GO:0005655">
    <property type="term" value="C:nucleolar ribonuclease P complex"/>
    <property type="evidence" value="ECO:0007669"/>
    <property type="project" value="TreeGrafter"/>
</dbReference>
<dbReference type="GO" id="GO:0006364">
    <property type="term" value="P:rRNA processing"/>
    <property type="evidence" value="ECO:0007669"/>
    <property type="project" value="InterPro"/>
</dbReference>
<dbReference type="PANTHER" id="PTHR28272:SF1">
    <property type="entry name" value="RIBONUCLEASES P_MRP PROTEIN SUBUNIT POP3"/>
    <property type="match status" value="1"/>
</dbReference>
<proteinExistence type="predicted"/>
<comment type="caution">
    <text evidence="2">The sequence shown here is derived from an EMBL/GenBank/DDBJ whole genome shotgun (WGS) entry which is preliminary data.</text>
</comment>
<protein>
    <submittedName>
        <fullName evidence="2">Uncharacterized protein</fullName>
    </submittedName>
</protein>
<dbReference type="GO" id="GO:0034965">
    <property type="term" value="P:intronic box C/D snoRNA processing"/>
    <property type="evidence" value="ECO:0007669"/>
    <property type="project" value="TreeGrafter"/>
</dbReference>
<dbReference type="GO" id="GO:0004526">
    <property type="term" value="F:ribonuclease P activity"/>
    <property type="evidence" value="ECO:0007669"/>
    <property type="project" value="TreeGrafter"/>
</dbReference>
<dbReference type="Proteomes" id="UP001365542">
    <property type="component" value="Unassembled WGS sequence"/>
</dbReference>
<dbReference type="PANTHER" id="PTHR28272">
    <property type="entry name" value="RIBONUCLEASES P/MRP PROTEIN SUBUNIT POP3"/>
    <property type="match status" value="1"/>
</dbReference>
<dbReference type="AlphaFoldDB" id="A0AAV9XQN5"/>
<evidence type="ECO:0000313" key="3">
    <source>
        <dbReference type="Proteomes" id="UP001365542"/>
    </source>
</evidence>
<reference evidence="2 3" key="1">
    <citation type="submission" date="2019-10" db="EMBL/GenBank/DDBJ databases">
        <authorList>
            <person name="Palmer J.M."/>
        </authorList>
    </citation>
    <scope>NUCLEOTIDE SEQUENCE [LARGE SCALE GENOMIC DNA]</scope>
    <source>
        <strain evidence="2 3">TWF694</strain>
    </source>
</reference>
<keyword evidence="3" id="KW-1185">Reference proteome</keyword>
<evidence type="ECO:0000313" key="2">
    <source>
        <dbReference type="EMBL" id="KAK6543816.1"/>
    </source>
</evidence>
<gene>
    <name evidence="2" type="ORF">TWF694_000546</name>
</gene>
<dbReference type="InterPro" id="IPR013241">
    <property type="entry name" value="RNase_P_Pop3"/>
</dbReference>
<feature type="compositionally biased region" description="Basic residues" evidence="1">
    <location>
        <begin position="275"/>
        <end position="284"/>
    </location>
</feature>
<evidence type="ECO:0000256" key="1">
    <source>
        <dbReference type="SAM" id="MobiDB-lite"/>
    </source>
</evidence>
<feature type="region of interest" description="Disordered" evidence="1">
    <location>
        <begin position="247"/>
        <end position="284"/>
    </location>
</feature>
<dbReference type="GO" id="GO:0005829">
    <property type="term" value="C:cytosol"/>
    <property type="evidence" value="ECO:0007669"/>
    <property type="project" value="TreeGrafter"/>
</dbReference>